<name>A0A0S3PYF7_9BRAD</name>
<dbReference type="Proteomes" id="UP000236884">
    <property type="component" value="Chromosome"/>
</dbReference>
<keyword evidence="2" id="KW-1185">Reference proteome</keyword>
<protein>
    <submittedName>
        <fullName evidence="1">Formamidase</fullName>
        <ecNumber evidence="1">3.5.1.49</ecNumber>
    </submittedName>
</protein>
<dbReference type="EC" id="3.5.1.49" evidence="1"/>
<evidence type="ECO:0000313" key="2">
    <source>
        <dbReference type="Proteomes" id="UP000236884"/>
    </source>
</evidence>
<dbReference type="PANTHER" id="PTHR31891:SF1">
    <property type="entry name" value="FORMAMIDASE C869.04-RELATED"/>
    <property type="match status" value="1"/>
</dbReference>
<dbReference type="KEGG" id="vgo:GJW-30_1_03531"/>
<dbReference type="Pfam" id="PF03069">
    <property type="entry name" value="FmdA_AmdA"/>
    <property type="match status" value="2"/>
</dbReference>
<keyword evidence="1" id="KW-0378">Hydrolase</keyword>
<dbReference type="Gene3D" id="2.60.120.580">
    <property type="entry name" value="Acetamidase/Formamidase-like domains"/>
    <property type="match status" value="2"/>
</dbReference>
<dbReference type="GO" id="GO:0004328">
    <property type="term" value="F:formamidase activity"/>
    <property type="evidence" value="ECO:0007669"/>
    <property type="project" value="UniProtKB-EC"/>
</dbReference>
<dbReference type="RefSeq" id="WP_096357652.1">
    <property type="nucleotide sequence ID" value="NZ_AP014946.1"/>
</dbReference>
<reference evidence="1 2" key="1">
    <citation type="submission" date="2015-08" db="EMBL/GenBank/DDBJ databases">
        <title>Investigation of the bacterial diversity of lava forest soil.</title>
        <authorList>
            <person name="Lee J.S."/>
        </authorList>
    </citation>
    <scope>NUCLEOTIDE SEQUENCE [LARGE SCALE GENOMIC DNA]</scope>
    <source>
        <strain evidence="1 2">GJW-30</strain>
    </source>
</reference>
<dbReference type="Gene3D" id="3.10.28.20">
    <property type="entry name" value="Acetamidase/Formamidase-like domains"/>
    <property type="match status" value="1"/>
</dbReference>
<organism evidence="1 2">
    <name type="scientific">Variibacter gotjawalensis</name>
    <dbReference type="NCBI Taxonomy" id="1333996"/>
    <lineage>
        <taxon>Bacteria</taxon>
        <taxon>Pseudomonadati</taxon>
        <taxon>Pseudomonadota</taxon>
        <taxon>Alphaproteobacteria</taxon>
        <taxon>Hyphomicrobiales</taxon>
        <taxon>Nitrobacteraceae</taxon>
        <taxon>Variibacter</taxon>
    </lineage>
</organism>
<dbReference type="InterPro" id="IPR004304">
    <property type="entry name" value="FmdA_AmdA"/>
</dbReference>
<dbReference type="EMBL" id="AP014946">
    <property type="protein sequence ID" value="BAT60981.1"/>
    <property type="molecule type" value="Genomic_DNA"/>
</dbReference>
<gene>
    <name evidence="1" type="primary">fmdA_3</name>
    <name evidence="1" type="ORF">GJW-30_1_03531</name>
</gene>
<dbReference type="AlphaFoldDB" id="A0A0S3PYF7"/>
<evidence type="ECO:0000313" key="1">
    <source>
        <dbReference type="EMBL" id="BAT60981.1"/>
    </source>
</evidence>
<dbReference type="PANTHER" id="PTHR31891">
    <property type="entry name" value="FORMAMIDASE C869.04-RELATED"/>
    <property type="match status" value="1"/>
</dbReference>
<sequence length="318" mass="34591">MTHHKLPATAKTVTYGVLDAALPPVLEIESGDKVTVETISGGPWQLPPDGKGLRVLPEYAEIHAAHKFTIGPHILTGPIAVKGAERGDVIELRILDVKLRTNWGYNVIRPLSGTLPEDFGEFYRLMHIELSLDENVALLPWGKKLPLSPFFGVMGTAPTPAYGAITSMIPREFGGNLDNKQLLPGSTLYLPCFNDGGKIFIGDGHAVQGDGEVCVTAIETAMEGTFEIILRKDLKIKLPRAETPTHYMTMAFNIDLDLAAQQALRDMIAWASEISGLAREDAYTLCSLACDMHITQLVNGNKGVHAMLPKSQLDGLKK</sequence>
<dbReference type="OrthoDB" id="9785236at2"/>
<dbReference type="SUPFAM" id="SSF141130">
    <property type="entry name" value="Acetamidase/Formamidase-like"/>
    <property type="match status" value="1"/>
</dbReference>
<proteinExistence type="predicted"/>
<accession>A0A0S3PYF7</accession>